<reference evidence="3" key="4">
    <citation type="journal article" date="2008" name="Nucleic Acids Res.">
        <title>The rice annotation project database (RAP-DB): 2008 update.</title>
        <authorList>
            <consortium name="The rice annotation project (RAP)"/>
        </authorList>
    </citation>
    <scope>GENOME REANNOTATION</scope>
    <source>
        <strain evidence="3">cv. Nipponbare</strain>
    </source>
</reference>
<dbReference type="EMBL" id="AP005383">
    <property type="protein sequence ID" value="BAD01374.1"/>
    <property type="molecule type" value="Genomic_DNA"/>
</dbReference>
<dbReference type="EMBL" id="AP004694">
    <property type="protein sequence ID" value="BAD01298.1"/>
    <property type="molecule type" value="Genomic_DNA"/>
</dbReference>
<dbReference type="AlphaFoldDB" id="Q6Z2B5"/>
<evidence type="ECO:0000313" key="1">
    <source>
        <dbReference type="EMBL" id="BAD01298.1"/>
    </source>
</evidence>
<protein>
    <recommendedName>
        <fullName evidence="4">Retrotransposon gag domain-containing protein</fullName>
    </recommendedName>
</protein>
<organism evidence="2 3">
    <name type="scientific">Oryza sativa subsp. japonica</name>
    <name type="common">Rice</name>
    <dbReference type="NCBI Taxonomy" id="39947"/>
    <lineage>
        <taxon>Eukaryota</taxon>
        <taxon>Viridiplantae</taxon>
        <taxon>Streptophyta</taxon>
        <taxon>Embryophyta</taxon>
        <taxon>Tracheophyta</taxon>
        <taxon>Spermatophyta</taxon>
        <taxon>Magnoliopsida</taxon>
        <taxon>Liliopsida</taxon>
        <taxon>Poales</taxon>
        <taxon>Poaceae</taxon>
        <taxon>BOP clade</taxon>
        <taxon>Oryzoideae</taxon>
        <taxon>Oryzeae</taxon>
        <taxon>Oryzinae</taxon>
        <taxon>Oryza</taxon>
        <taxon>Oryza sativa</taxon>
    </lineage>
</organism>
<reference evidence="2" key="2">
    <citation type="submission" date="2002-06" db="EMBL/GenBank/DDBJ databases">
        <title>Oryza sativa nipponbare(GA3) genomic DNA, chromosome 8, BAC clone:OJ1034_C08.</title>
        <authorList>
            <person name="Sasaki T."/>
            <person name="Matsumoto T."/>
            <person name="Katayose Y."/>
        </authorList>
    </citation>
    <scope>NUCLEOTIDE SEQUENCE</scope>
</reference>
<name>Q6Z2B5_ORYSJ</name>
<reference evidence="3" key="3">
    <citation type="journal article" date="2005" name="Nature">
        <title>The map-based sequence of the rice genome.</title>
        <authorList>
            <consortium name="International rice genome sequencing project (IRGSP)"/>
            <person name="Matsumoto T."/>
            <person name="Wu J."/>
            <person name="Kanamori H."/>
            <person name="Katayose Y."/>
            <person name="Fujisawa M."/>
            <person name="Namiki N."/>
            <person name="Mizuno H."/>
            <person name="Yamamoto K."/>
            <person name="Antonio B.A."/>
            <person name="Baba T."/>
            <person name="Sakata K."/>
            <person name="Nagamura Y."/>
            <person name="Aoki H."/>
            <person name="Arikawa K."/>
            <person name="Arita K."/>
            <person name="Bito T."/>
            <person name="Chiden Y."/>
            <person name="Fujitsuka N."/>
            <person name="Fukunaka R."/>
            <person name="Hamada M."/>
            <person name="Harada C."/>
            <person name="Hayashi A."/>
            <person name="Hijishita S."/>
            <person name="Honda M."/>
            <person name="Hosokawa S."/>
            <person name="Ichikawa Y."/>
            <person name="Idonuma A."/>
            <person name="Iijima M."/>
            <person name="Ikeda M."/>
            <person name="Ikeno M."/>
            <person name="Ito K."/>
            <person name="Ito S."/>
            <person name="Ito T."/>
            <person name="Ito Y."/>
            <person name="Ito Y."/>
            <person name="Iwabuchi A."/>
            <person name="Kamiya K."/>
            <person name="Karasawa W."/>
            <person name="Kurita K."/>
            <person name="Katagiri S."/>
            <person name="Kikuta A."/>
            <person name="Kobayashi H."/>
            <person name="Kobayashi N."/>
            <person name="Machita K."/>
            <person name="Maehara T."/>
            <person name="Masukawa M."/>
            <person name="Mizubayashi T."/>
            <person name="Mukai Y."/>
            <person name="Nagasaki H."/>
            <person name="Nagata Y."/>
            <person name="Naito S."/>
            <person name="Nakashima M."/>
            <person name="Nakama Y."/>
            <person name="Nakamichi Y."/>
            <person name="Nakamura M."/>
            <person name="Meguro A."/>
            <person name="Negishi M."/>
            <person name="Ohta I."/>
            <person name="Ohta T."/>
            <person name="Okamoto M."/>
            <person name="Ono N."/>
            <person name="Saji S."/>
            <person name="Sakaguchi M."/>
            <person name="Sakai K."/>
            <person name="Shibata M."/>
            <person name="Shimokawa T."/>
            <person name="Song J."/>
            <person name="Takazaki Y."/>
            <person name="Terasawa K."/>
            <person name="Tsugane M."/>
            <person name="Tsuji K."/>
            <person name="Ueda S."/>
            <person name="Waki K."/>
            <person name="Yamagata H."/>
            <person name="Yamamoto M."/>
            <person name="Yamamoto S."/>
            <person name="Yamane H."/>
            <person name="Yoshiki S."/>
            <person name="Yoshihara R."/>
            <person name="Yukawa K."/>
            <person name="Zhong H."/>
            <person name="Yano M."/>
            <person name="Yuan Q."/>
            <person name="Ouyang S."/>
            <person name="Liu J."/>
            <person name="Jones K.M."/>
            <person name="Gansberger K."/>
            <person name="Moffat K."/>
            <person name="Hill J."/>
            <person name="Bera J."/>
            <person name="Fadrosh D."/>
            <person name="Jin S."/>
            <person name="Johri S."/>
            <person name="Kim M."/>
            <person name="Overton L."/>
            <person name="Reardon M."/>
            <person name="Tsitrin T."/>
            <person name="Vuong H."/>
            <person name="Weaver B."/>
            <person name="Ciecko A."/>
            <person name="Tallon L."/>
            <person name="Jackson J."/>
            <person name="Pai G."/>
            <person name="Aken S.V."/>
            <person name="Utterback T."/>
            <person name="Reidmuller S."/>
            <person name="Feldblyum T."/>
            <person name="Hsiao J."/>
            <person name="Zismann V."/>
            <person name="Iobst S."/>
            <person name="de Vazeille A.R."/>
            <person name="Buell C.R."/>
            <person name="Ying K."/>
            <person name="Li Y."/>
            <person name="Lu T."/>
            <person name="Huang Y."/>
            <person name="Zhao Q."/>
            <person name="Feng Q."/>
            <person name="Zhang L."/>
            <person name="Zhu J."/>
            <person name="Weng Q."/>
            <person name="Mu J."/>
            <person name="Lu Y."/>
            <person name="Fan D."/>
            <person name="Liu Y."/>
            <person name="Guan J."/>
            <person name="Zhang Y."/>
            <person name="Yu S."/>
            <person name="Liu X."/>
            <person name="Zhang Y."/>
            <person name="Hong G."/>
            <person name="Han B."/>
            <person name="Choisne N."/>
            <person name="Demange N."/>
            <person name="Orjeda G."/>
            <person name="Samain S."/>
            <person name="Cattolico L."/>
            <person name="Pelletier E."/>
            <person name="Couloux A."/>
            <person name="Segurens B."/>
            <person name="Wincker P."/>
            <person name="D'Hont A."/>
            <person name="Scarpelli C."/>
            <person name="Weissenbach J."/>
            <person name="Salanoubat M."/>
            <person name="Quetier F."/>
            <person name="Yu Y."/>
            <person name="Kim H.R."/>
            <person name="Rambo T."/>
            <person name="Currie J."/>
            <person name="Collura K."/>
            <person name="Luo M."/>
            <person name="Yang T."/>
            <person name="Ammiraju J.S.S."/>
            <person name="Engler F."/>
            <person name="Soderlund C."/>
            <person name="Wing R.A."/>
            <person name="Palmer L.E."/>
            <person name="de la Bastide M."/>
            <person name="Spiegel L."/>
            <person name="Nascimento L."/>
            <person name="Zutavern T."/>
            <person name="O'Shaughnessy A."/>
            <person name="Dike S."/>
            <person name="Dedhia N."/>
            <person name="Preston R."/>
            <person name="Balija V."/>
            <person name="McCombie W.R."/>
            <person name="Chow T."/>
            <person name="Chen H."/>
            <person name="Chung M."/>
            <person name="Chen C."/>
            <person name="Shaw J."/>
            <person name="Wu H."/>
            <person name="Hsiao K."/>
            <person name="Chao Y."/>
            <person name="Chu M."/>
            <person name="Cheng C."/>
            <person name="Hour A."/>
            <person name="Lee P."/>
            <person name="Lin S."/>
            <person name="Lin Y."/>
            <person name="Liou J."/>
            <person name="Liu S."/>
            <person name="Hsing Y."/>
            <person name="Raghuvanshi S."/>
            <person name="Mohanty A."/>
            <person name="Bharti A.K."/>
            <person name="Gaur A."/>
            <person name="Gupta V."/>
            <person name="Kumar D."/>
            <person name="Ravi V."/>
            <person name="Vij S."/>
            <person name="Kapur A."/>
            <person name="Khurana P."/>
            <person name="Khurana P."/>
            <person name="Khurana J.P."/>
            <person name="Tyagi A.K."/>
            <person name="Gaikwad K."/>
            <person name="Singh A."/>
            <person name="Dalal V."/>
            <person name="Srivastava S."/>
            <person name="Dixit A."/>
            <person name="Pal A.K."/>
            <person name="Ghazi I.A."/>
            <person name="Yadav M."/>
            <person name="Pandit A."/>
            <person name="Bhargava A."/>
            <person name="Sureshbabu K."/>
            <person name="Batra K."/>
            <person name="Sharma T.R."/>
            <person name="Mohapatra T."/>
            <person name="Singh N.K."/>
            <person name="Messing J."/>
            <person name="Nelson A.B."/>
            <person name="Fuks G."/>
            <person name="Kavchok S."/>
            <person name="Keizer G."/>
            <person name="Linton E."/>
            <person name="Llaca V."/>
            <person name="Song R."/>
            <person name="Tanyolac B."/>
            <person name="Young S."/>
            <person name="Ho-Il K."/>
            <person name="Hahn J.H."/>
            <person name="Sangsakoo G."/>
            <person name="Vanavichit A."/>
            <person name="de Mattos Luiz.A.T."/>
            <person name="Zimmer P.D."/>
            <person name="Malone G."/>
            <person name="Dellagostin O."/>
            <person name="de Oliveira A.C."/>
            <person name="Bevan M."/>
            <person name="Bancroft I."/>
            <person name="Minx P."/>
            <person name="Cordum H."/>
            <person name="Wilson R."/>
            <person name="Cheng Z."/>
            <person name="Jin W."/>
            <person name="Jiang J."/>
            <person name="Leong S.A."/>
            <person name="Iwama H."/>
            <person name="Gojobori T."/>
            <person name="Itoh T."/>
            <person name="Niimura Y."/>
            <person name="Fujii Y."/>
            <person name="Habara T."/>
            <person name="Sakai H."/>
            <person name="Sato Y."/>
            <person name="Wilson G."/>
            <person name="Kumar K."/>
            <person name="McCouch S."/>
            <person name="Juretic N."/>
            <person name="Hoen D."/>
            <person name="Wright S."/>
            <person name="Bruskiewich R."/>
            <person name="Bureau T."/>
            <person name="Miyao A."/>
            <person name="Hirochika H."/>
            <person name="Nishikawa T."/>
            <person name="Kadowaki K."/>
            <person name="Sugiura M."/>
            <person name="Burr B."/>
            <person name="Sasaki T."/>
        </authorList>
    </citation>
    <scope>NUCLEOTIDE SEQUENCE [LARGE SCALE GENOMIC DNA]</scope>
    <source>
        <strain evidence="3">cv. Nipponbare</strain>
    </source>
</reference>
<gene>
    <name evidence="2" type="ORF">OJ1034_C08.28</name>
    <name evidence="1" type="ORF">P0467G09.2</name>
</gene>
<evidence type="ECO:0008006" key="4">
    <source>
        <dbReference type="Google" id="ProtNLM"/>
    </source>
</evidence>
<accession>Q6Z2B5</accession>
<dbReference type="PANTHER" id="PTHR33325:SF11">
    <property type="entry name" value="COLD SHOCK DOMAIN-CONTAINING PROTEIN 4-LIKE"/>
    <property type="match status" value="1"/>
</dbReference>
<sequence>MGTPQDRAPTPDENDQALHFLRHHLCTTLKNEYMGFRSPLTLWAALKKWFKKLKQVSYKEYDEMIDIIQVLESHDEVLRKNFVSQTPSKSVGLEVNA</sequence>
<evidence type="ECO:0000313" key="3">
    <source>
        <dbReference type="Proteomes" id="UP000000763"/>
    </source>
</evidence>
<dbReference type="Proteomes" id="UP000000763">
    <property type="component" value="Chromosome 8"/>
</dbReference>
<reference evidence="1" key="1">
    <citation type="submission" date="2002-01" db="EMBL/GenBank/DDBJ databases">
        <title>Oryza sativa nipponbare(GA3) genomic DNA, chromosome 8, PAC clone:P0467G09.</title>
        <authorList>
            <person name="Sasaki T."/>
            <person name="Matsumoto T."/>
            <person name="Yamamoto K."/>
        </authorList>
    </citation>
    <scope>NUCLEOTIDE SEQUENCE</scope>
</reference>
<dbReference type="PANTHER" id="PTHR33325">
    <property type="entry name" value="ZINC FINGER, CCHC-TYPE-RELATED"/>
    <property type="match status" value="1"/>
</dbReference>
<proteinExistence type="predicted"/>
<evidence type="ECO:0000313" key="2">
    <source>
        <dbReference type="EMBL" id="BAD01374.1"/>
    </source>
</evidence>